<evidence type="ECO:0000256" key="4">
    <source>
        <dbReference type="ARBA" id="ARBA00023026"/>
    </source>
</evidence>
<evidence type="ECO:0000259" key="6">
    <source>
        <dbReference type="Pfam" id="PF12256"/>
    </source>
</evidence>
<keyword evidence="3" id="KW-0732">Signal</keyword>
<name>A0A177N5X2_9GAMM</name>
<protein>
    <recommendedName>
        <fullName evidence="9">Toxin</fullName>
    </recommendedName>
</protein>
<organism evidence="7 8">
    <name type="scientific">Methylomonas koyamae</name>
    <dbReference type="NCBI Taxonomy" id="702114"/>
    <lineage>
        <taxon>Bacteria</taxon>
        <taxon>Pseudomonadati</taxon>
        <taxon>Pseudomonadota</taxon>
        <taxon>Gammaproteobacteria</taxon>
        <taxon>Methylococcales</taxon>
        <taxon>Methylococcaceae</taxon>
        <taxon>Methylomonas</taxon>
    </lineage>
</organism>
<dbReference type="InterPro" id="IPR022045">
    <property type="entry name" value="TcdB_toxin_mid/N"/>
</dbReference>
<dbReference type="InterPro" id="IPR050708">
    <property type="entry name" value="T6SS_VgrG/RHS"/>
</dbReference>
<dbReference type="STRING" id="702114.A1355_14135"/>
<dbReference type="PANTHER" id="PTHR32305:SF15">
    <property type="entry name" value="PROTEIN RHSA-RELATED"/>
    <property type="match status" value="1"/>
</dbReference>
<dbReference type="PANTHER" id="PTHR32305">
    <property type="match status" value="1"/>
</dbReference>
<comment type="caution">
    <text evidence="7">The sequence shown here is derived from an EMBL/GenBank/DDBJ whole genome shotgun (WGS) entry which is preliminary data.</text>
</comment>
<accession>A0A177N5X2</accession>
<evidence type="ECO:0000256" key="2">
    <source>
        <dbReference type="ARBA" id="ARBA00022525"/>
    </source>
</evidence>
<keyword evidence="2" id="KW-0964">Secreted</keyword>
<sequence length="2426" mass="269178">MSNKSGTSSQIIGLPQGGGAIHGLGEKFSPDLHTGTGNFSVPIALPSGRNGFQPHLTLGYSTGSGNGPFGFGWALSVPGVMRKTSGGLPRYDDRSDTFLLSGAEDLVPVNEASGITRYRPRSEGLFARIVHRRDKVRDYWQVSSKDGLVSYYGSAATAAPELATIADPNDRQRIFAWKLSQTVDPFGNRIDYVYERDHQPEGATRRWDQLYLSELRYADYGDPANPHFLVRVRFVYADRPDPFSDYRAGFEVRTTRRCVRIEIYTQADQERLTRNYHLDYLDQLGDADLPANGASLLARIRVEGRDGQATEFLPPLTFDYSRFQPKAQTFFAVRGPLPAASLAHPEYELADLFGNGLPDIVQLNGTARYWRNLGDGRFAEPRPMADAPAGLNLGQAGVQLIDADGDGRIDLLVHRDNLSGYFPLRYDGLWDKSAFRRYTVAPSFNFQDPEVKLVDLTGDGVTDAIRSSNRLEVFFNDRNVGWQASRAVERQALERFPNVNFSDPRVKWGDFSGDGLQDIALIHDGNVSYWPNLGYGDWGARVAMAHSPRLPYGYDPKRILIDDIDGDGLADIVYVDDRKVLIWINQSGNRWSDPIEITGTPAVTDIDAIRLVDLLGSGHRGLLWSRDADGSGRPPMYFLDFCGGVKPYLLTQMDNHMGALTQVAYAPSTRFYLEDQAHPAYRWQTPLPMPVQVVAKVEVIDQISQGKLTSEYRYRHGYWDGAEREFRGFGRVDQLDSEVFADFHGSGLHGGRAFEAVGAEQFSPPLETRTWFHQGPVGDEFGDWRELDCRSEFWPGDTNALDRPAAVTAKLNSLPRRRKRDALRALRGSVLRTELYALDGSERENRPYTVTEHLQGVREEVPPPNDSGRPGIYFAYGLAERTSQWERGNEPLTQLAFTAEPDQYGRSTAALAIAVPRGRDYRSAASGPVSPYLATVSETVYAKRDDDRRYLIDRTVKISQYQVINDGKLSASMLWSAVQSGKAASQLFAQTLNFYDGPAFAGLPFGQLGDFGALTRTENLVFTDAQLKVLYGAADPIADPAPGDQSLAGIGKHAGAAEGMTHKASRRSAASLALLTIPPYLQPAGATWNDDYPAEFHTLPGLVGYVYRPSGAGAMSAPGYFVVTAAHAYDFQSDNASGKPRGLLLQQRDPLGRATTIAYDVYQLLPVRVLDPLGLMVEAEYDYRVLQAACVTDPNGNRSRARFTPLGLPRATLIQGKADAAEGDIDRPSIEMEYDLTAFGERGQPVSVRTRRYQYHDSDSDVPLPQRDETIDSVEYSDGFGRLLQTRVQSEEIRFGDATFGGGILPIDQADAAGTKLAFTGDRNAEADQPNVLVSGWQIYDNKGRVVEKYEPFYSRGWVYAAPGEAQLGQKAIMSYDPRGQVIRTLNPDGSEQRVIYGVPTDLAEPEQFAPTPWEAYTYDANDNAGRTHAATSQAFQSHWNTPASILIDALGRTVQATARNGASPADWYVTRSDYDIRGNLLSVTDALNRVAFRYDYDLLNRPWRTESIDAGLRRTVLDAIGNPLEQRDGKGALTLHGYDEGNRPNRLWARDGLNQTLTLREVSIYGDRPESGLSADAARRQNLLGKLVQHYDEAGLVSVPGYDFKGNPLSQSRQVLSDATLLSVYQNGAARNWAVDAYRIDWQAPAGTTLAAHAQTLLDANVYETTSSFDALNRIKRLQYPKDVTGQRHELLPVYNRAGGLAQVKLNGQLFVQQIAYSAKGQRVLVAYGNGVMSRYAYDPRTFRLSRLRTERYSQPEADRYQPNGEALQDFAYRYDLVGNILQIEDRVQGSGILNNPAAASVADNALKQQLASGDALLRQFAYDPIYRLLSATGRECDQAPETPPWLDQPRCTDLTRTRAYSQQYRYDALGNMLEMKHQLADGARNRVFTNAAGNNRLDTVTIGQGVYRYAYDANGNMLSEHQTRRFDWDHGDRLKAFRIQVAGSEPSVHAQYLYDAGGMRVKKLTRKQGGEYTVTVYIGGLFEYHRAVQGATVQENNTLHVMDDQSRIALVRVGTPFPDDTTPAIKYHLGDHLGSSHVVISGDGVWLNREEYTPYGETSFGSFARKRYRFTGKERDEESGLNYHAARYYAAWLGKWVSADPIGINGGTNLYQYCKSNPINFCDLSGTDISDINKNLDTNHDKQISLHELSKGFSTGSVCSNISLRDWANTMSFNTSGYSVDNNVQKLINDIHKDTVSQAISSQIKAAESDEKLLRMDADGRTYTKREDRAAAKREHAESLDPKKQLTKLATTGCLLVAEYCALSKSIYHSATGDPKQAVVDLAKVLFSKLAGKTLESMGGKVAPPFNPTEDLEILLSHQLAKGSTVQMETKMGGVFLTSEFKFAGEVLSAKVPLVINQGEGWTLTKAILSFKNQTVNVAKRLGASTIRFEAGTVINSGIRDMLRKFGFQQRTDDSLDWFLELKL</sequence>
<reference evidence="8" key="1">
    <citation type="submission" date="2016-03" db="EMBL/GenBank/DDBJ databases">
        <authorList>
            <person name="Heylen K."/>
            <person name="De Vos P."/>
            <person name="Vekeman B."/>
        </authorList>
    </citation>
    <scope>NUCLEOTIDE SEQUENCE [LARGE SCALE GENOMIC DNA]</scope>
    <source>
        <strain evidence="8">R-45383</strain>
    </source>
</reference>
<evidence type="ECO:0000313" key="7">
    <source>
        <dbReference type="EMBL" id="OAI12609.1"/>
    </source>
</evidence>
<dbReference type="InterPro" id="IPR022044">
    <property type="entry name" value="TcdB_toxin_mid/C"/>
</dbReference>
<feature type="domain" description="Insecticide toxin TcdB middle/N-terminal" evidence="6">
    <location>
        <begin position="607"/>
        <end position="738"/>
    </location>
</feature>
<dbReference type="InterPro" id="IPR003284">
    <property type="entry name" value="Sal_SpvB"/>
</dbReference>
<dbReference type="Pfam" id="PF12256">
    <property type="entry name" value="TcdB_toxin_midN"/>
    <property type="match status" value="1"/>
</dbReference>
<dbReference type="Proteomes" id="UP000077628">
    <property type="component" value="Unassembled WGS sequence"/>
</dbReference>
<dbReference type="SUPFAM" id="SSF69318">
    <property type="entry name" value="Integrin alpha N-terminal domain"/>
    <property type="match status" value="1"/>
</dbReference>
<evidence type="ECO:0000313" key="8">
    <source>
        <dbReference type="Proteomes" id="UP000077628"/>
    </source>
</evidence>
<dbReference type="InterPro" id="IPR013517">
    <property type="entry name" value="FG-GAP"/>
</dbReference>
<dbReference type="OrthoDB" id="5566102at2"/>
<dbReference type="EMBL" id="LUUK01000218">
    <property type="protein sequence ID" value="OAI12609.1"/>
    <property type="molecule type" value="Genomic_DNA"/>
</dbReference>
<dbReference type="Gene3D" id="2.180.10.10">
    <property type="entry name" value="RHS repeat-associated core"/>
    <property type="match status" value="2"/>
</dbReference>
<dbReference type="Pfam" id="PF12255">
    <property type="entry name" value="TcdB_toxin_midC"/>
    <property type="match status" value="1"/>
</dbReference>
<dbReference type="PRINTS" id="PR00394">
    <property type="entry name" value="RHSPROTEIN"/>
</dbReference>
<dbReference type="Pfam" id="PF13517">
    <property type="entry name" value="FG-GAP_3"/>
    <property type="match status" value="1"/>
</dbReference>
<dbReference type="InterPro" id="IPR028994">
    <property type="entry name" value="Integrin_alpha_N"/>
</dbReference>
<dbReference type="RefSeq" id="WP_064031385.1">
    <property type="nucleotide sequence ID" value="NZ_LUUK01000218.1"/>
</dbReference>
<gene>
    <name evidence="7" type="ORF">A1355_14135</name>
</gene>
<keyword evidence="8" id="KW-1185">Reference proteome</keyword>
<evidence type="ECO:0008006" key="9">
    <source>
        <dbReference type="Google" id="ProtNLM"/>
    </source>
</evidence>
<proteinExistence type="predicted"/>
<evidence type="ECO:0000259" key="5">
    <source>
        <dbReference type="Pfam" id="PF12255"/>
    </source>
</evidence>
<evidence type="ECO:0000256" key="3">
    <source>
        <dbReference type="ARBA" id="ARBA00022729"/>
    </source>
</evidence>
<dbReference type="InterPro" id="IPR018247">
    <property type="entry name" value="EF_Hand_1_Ca_BS"/>
</dbReference>
<dbReference type="InterPro" id="IPR022385">
    <property type="entry name" value="Rhs_assc_core"/>
</dbReference>
<evidence type="ECO:0000256" key="1">
    <source>
        <dbReference type="ARBA" id="ARBA00004613"/>
    </source>
</evidence>
<dbReference type="GO" id="GO:0005576">
    <property type="term" value="C:extracellular region"/>
    <property type="evidence" value="ECO:0007669"/>
    <property type="project" value="UniProtKB-SubCell"/>
</dbReference>
<dbReference type="Pfam" id="PF03534">
    <property type="entry name" value="SpvB"/>
    <property type="match status" value="2"/>
</dbReference>
<dbReference type="PROSITE" id="PS00018">
    <property type="entry name" value="EF_HAND_1"/>
    <property type="match status" value="1"/>
</dbReference>
<feature type="domain" description="Insecticide toxin TcdB middle/C-terminal" evidence="5">
    <location>
        <begin position="823"/>
        <end position="968"/>
    </location>
</feature>
<comment type="subcellular location">
    <subcellularLocation>
        <location evidence="1">Secreted</location>
    </subcellularLocation>
</comment>
<dbReference type="GO" id="GO:0005737">
    <property type="term" value="C:cytoplasm"/>
    <property type="evidence" value="ECO:0007669"/>
    <property type="project" value="InterPro"/>
</dbReference>
<keyword evidence="4" id="KW-0843">Virulence</keyword>
<dbReference type="NCBIfam" id="TIGR03696">
    <property type="entry name" value="Rhs_assc_core"/>
    <property type="match status" value="1"/>
</dbReference>